<feature type="active site" description="Proton acceptor" evidence="1">
    <location>
        <position position="79"/>
    </location>
</feature>
<dbReference type="HAMAP" id="MF_02243">
    <property type="entry name" value="UxaE"/>
    <property type="match status" value="1"/>
</dbReference>
<comment type="catalytic activity">
    <reaction evidence="1">
        <text>keto-D-tagaturonate = keto-D-fructuronate</text>
        <dbReference type="Rhea" id="RHEA:51656"/>
        <dbReference type="ChEBI" id="CHEBI:17886"/>
        <dbReference type="ChEBI" id="CHEBI:59881"/>
        <dbReference type="EC" id="5.1.2.7"/>
    </reaction>
</comment>
<comment type="similarity">
    <text evidence="1">Belongs to the UxaE family.</text>
</comment>
<feature type="binding site" evidence="1">
    <location>
        <position position="80"/>
    </location>
    <ligand>
        <name>a divalent metal cation</name>
        <dbReference type="ChEBI" id="CHEBI:60240"/>
    </ligand>
</feature>
<evidence type="ECO:0000313" key="2">
    <source>
        <dbReference type="EMBL" id="MFB9211891.1"/>
    </source>
</evidence>
<accession>A0ABV5J4Z6</accession>
<feature type="binding site" evidence="1">
    <location>
        <position position="217"/>
    </location>
    <ligand>
        <name>a divalent metal cation</name>
        <dbReference type="ChEBI" id="CHEBI:60240"/>
    </ligand>
</feature>
<reference evidence="2 3" key="1">
    <citation type="submission" date="2024-09" db="EMBL/GenBank/DDBJ databases">
        <authorList>
            <person name="Sun Q."/>
            <person name="Mori K."/>
        </authorList>
    </citation>
    <scope>NUCLEOTIDE SEQUENCE [LARGE SCALE GENOMIC DNA]</scope>
    <source>
        <strain evidence="2 3">CECT 7682</strain>
    </source>
</reference>
<proteinExistence type="inferred from homology"/>
<comment type="cofactor">
    <cofactor evidence="1">
        <name>a divalent metal cation</name>
        <dbReference type="ChEBI" id="CHEBI:60240"/>
    </cofactor>
</comment>
<comment type="function">
    <text evidence="1">Catalyzes the epimerization of D-tagaturonate (D-TagA) to D-fructuronate (D-FruA).</text>
</comment>
<sequence>MKALGKYSFGMGDRFGLEGDAQLKAILHANAKRINITPVWNKSHREHLTVNSKPEIVRKEAEIAIKNLNFKDPYFVDADHINFDIVDDYIPYCDFFTIDVAQFIGKAPYQKEKDAFLQFVQPYQGALYIPGIKNSITIDENELNEIINTFLFAAKKASEVYEHISLKKDDDFVVEVSMDEVAKPQSPIELFFILAALAYYKVPVSTLAPKFTGRFNKGIDYEGELRMFEKEFEEDLQVLKFAKKEFGLPDQLKLSIHSGSDKFSIYPVMNRLIKKHNAGIHVKTAGTTWLEEITVLAESSKEGFDFALKVYEKALDRYDELTSPYPDVLDIDKKALPSLENLKNDGKEKMAQALRHEPRGNRMNPHLRQLMHCAYKIAAEERGEFYNLMTLHRRAIEEKVMENLLEKHIKPIFF</sequence>
<dbReference type="Pfam" id="PF16257">
    <property type="entry name" value="UxaE"/>
    <property type="match status" value="1"/>
</dbReference>
<dbReference type="EC" id="5.1.2.7" evidence="1"/>
<dbReference type="EMBL" id="JBHMEW010000055">
    <property type="protein sequence ID" value="MFB9211891.1"/>
    <property type="molecule type" value="Genomic_DNA"/>
</dbReference>
<keyword evidence="3" id="KW-1185">Reference proteome</keyword>
<gene>
    <name evidence="1" type="primary">uxaE</name>
    <name evidence="2" type="ORF">ACFFUR_08740</name>
</gene>
<organism evidence="2 3">
    <name type="scientific">Echinicola jeungdonensis</name>
    <dbReference type="NCBI Taxonomy" id="709343"/>
    <lineage>
        <taxon>Bacteria</taxon>
        <taxon>Pseudomonadati</taxon>
        <taxon>Bacteroidota</taxon>
        <taxon>Cytophagia</taxon>
        <taxon>Cytophagales</taxon>
        <taxon>Cyclobacteriaceae</taxon>
        <taxon>Echinicola</taxon>
    </lineage>
</organism>
<protein>
    <recommendedName>
        <fullName evidence="1">Tagaturonate/fructuronate epimerase</fullName>
        <shortName evidence="1">D-TagA/D-FruA epimerase</shortName>
        <ecNumber evidence="1">5.1.2.7</ecNumber>
    </recommendedName>
</protein>
<feature type="active site" description="Proton donor" evidence="1">
    <location>
        <position position="175"/>
    </location>
</feature>
<name>A0ABV5J4Z6_9BACT</name>
<feature type="binding site" evidence="1">
    <location>
        <position position="257"/>
    </location>
    <ligand>
        <name>a divalent metal cation</name>
        <dbReference type="ChEBI" id="CHEBI:60240"/>
    </ligand>
</feature>
<dbReference type="Proteomes" id="UP001589654">
    <property type="component" value="Unassembled WGS sequence"/>
</dbReference>
<evidence type="ECO:0000256" key="1">
    <source>
        <dbReference type="HAMAP-Rule" id="MF_02243"/>
    </source>
</evidence>
<dbReference type="RefSeq" id="WP_290247947.1">
    <property type="nucleotide sequence ID" value="NZ_JAUFQT010000001.1"/>
</dbReference>
<dbReference type="InterPro" id="IPR032586">
    <property type="entry name" value="UxaE"/>
</dbReference>
<comment type="caution">
    <text evidence="2">The sequence shown here is derived from an EMBL/GenBank/DDBJ whole genome shotgun (WGS) entry which is preliminary data.</text>
</comment>
<keyword evidence="1" id="KW-0479">Metal-binding</keyword>
<keyword evidence="1" id="KW-0413">Isomerase</keyword>
<evidence type="ECO:0000313" key="3">
    <source>
        <dbReference type="Proteomes" id="UP001589654"/>
    </source>
</evidence>